<name>A0ABU9Z9I7_9HYPH</name>
<evidence type="ECO:0000313" key="1">
    <source>
        <dbReference type="EMBL" id="MEN3227769.1"/>
    </source>
</evidence>
<keyword evidence="2" id="KW-1185">Reference proteome</keyword>
<comment type="caution">
    <text evidence="1">The sequence shown here is derived from an EMBL/GenBank/DDBJ whole genome shotgun (WGS) entry which is preliminary data.</text>
</comment>
<evidence type="ECO:0000313" key="2">
    <source>
        <dbReference type="Proteomes" id="UP001404845"/>
    </source>
</evidence>
<dbReference type="Proteomes" id="UP001404845">
    <property type="component" value="Unassembled WGS sequence"/>
</dbReference>
<accession>A0ABU9Z9I7</accession>
<sequence length="209" mass="21202">MTIDSDRSTAERTKQLETLDRLAQRFGQSLSSAFDRNLNAGRQLDGVLASLAGKLSSVAVKAALAPVKAGVAGLVNSLLSAASETGGATALARGGLVSDGRIVPFRLGDAFGEGRVRPFAAGGVVAAPTYFPLAGPGGGTGLMGEAGPEAILPLRRGSDGRLGVAAGGTERPVAVTVNIETPDIEGFRRSEAQVAARLARAVARGRRAL</sequence>
<organism evidence="1 2">
    <name type="scientific">Methylorubrum rhodesianum</name>
    <dbReference type="NCBI Taxonomy" id="29427"/>
    <lineage>
        <taxon>Bacteria</taxon>
        <taxon>Pseudomonadati</taxon>
        <taxon>Pseudomonadota</taxon>
        <taxon>Alphaproteobacteria</taxon>
        <taxon>Hyphomicrobiales</taxon>
        <taxon>Methylobacteriaceae</taxon>
        <taxon>Methylorubrum</taxon>
    </lineage>
</organism>
<dbReference type="EMBL" id="JAQYXL010000001">
    <property type="protein sequence ID" value="MEN3227769.1"/>
    <property type="molecule type" value="Genomic_DNA"/>
</dbReference>
<proteinExistence type="predicted"/>
<gene>
    <name evidence="1" type="ORF">PUR21_09060</name>
</gene>
<dbReference type="RefSeq" id="WP_200670948.1">
    <property type="nucleotide sequence ID" value="NZ_JACWCW010000029.1"/>
</dbReference>
<reference evidence="1 2" key="1">
    <citation type="journal article" date="2023" name="PLoS ONE">
        <title>Complete genome assembly of Hawai'i environmental nontuberculous mycobacteria reveals unexpected co-isolation with methylobacteria.</title>
        <authorList>
            <person name="Hendrix J."/>
            <person name="Epperson L.E."/>
            <person name="Tong E.I."/>
            <person name="Chan Y.L."/>
            <person name="Hasan N.A."/>
            <person name="Dawrs S.N."/>
            <person name="Norton G.J."/>
            <person name="Virdi R."/>
            <person name="Crooks J.L."/>
            <person name="Chan E.D."/>
            <person name="Honda J.R."/>
            <person name="Strong M."/>
        </authorList>
    </citation>
    <scope>NUCLEOTIDE SEQUENCE [LARGE SCALE GENOMIC DNA]</scope>
    <source>
        <strain evidence="1 2">NJH_HI01</strain>
    </source>
</reference>
<protein>
    <submittedName>
        <fullName evidence="1">Phage tail tape measure protein</fullName>
    </submittedName>
</protein>